<feature type="binding site" evidence="7">
    <location>
        <position position="50"/>
    </location>
    <ligand>
        <name>substrate</name>
    </ligand>
</feature>
<keyword evidence="4 5" id="KW-0413">Isomerase</keyword>
<evidence type="ECO:0000256" key="3">
    <source>
        <dbReference type="ARBA" id="ARBA00012083"/>
    </source>
</evidence>
<dbReference type="PANTHER" id="PTHR11122">
    <property type="entry name" value="APOSPORY-ASSOCIATED PROTEIN C-RELATED"/>
    <property type="match status" value="1"/>
</dbReference>
<dbReference type="GO" id="GO:0030246">
    <property type="term" value="F:carbohydrate binding"/>
    <property type="evidence" value="ECO:0007669"/>
    <property type="project" value="UniProtKB-UniRule"/>
</dbReference>
<dbReference type="InterPro" id="IPR025532">
    <property type="entry name" value="G6P_1-epimerase"/>
</dbReference>
<evidence type="ECO:0000256" key="1">
    <source>
        <dbReference type="ARBA" id="ARBA00001096"/>
    </source>
</evidence>
<dbReference type="CDD" id="cd09020">
    <property type="entry name" value="D-hex-6-P-epi_like"/>
    <property type="match status" value="1"/>
</dbReference>
<dbReference type="PANTHER" id="PTHR11122:SF13">
    <property type="entry name" value="GLUCOSE-6-PHOSPHATE 1-EPIMERASE"/>
    <property type="match status" value="1"/>
</dbReference>
<evidence type="ECO:0000313" key="8">
    <source>
        <dbReference type="EMBL" id="PXF46002.1"/>
    </source>
</evidence>
<dbReference type="InterPro" id="IPR014718">
    <property type="entry name" value="GH-type_carb-bd"/>
</dbReference>
<dbReference type="PIRSF" id="PIRSF016020">
    <property type="entry name" value="PHexose_mutarotase"/>
    <property type="match status" value="1"/>
</dbReference>
<dbReference type="InterPro" id="IPR008183">
    <property type="entry name" value="Aldose_1/G6P_1-epimerase"/>
</dbReference>
<dbReference type="Gene3D" id="2.70.98.10">
    <property type="match status" value="1"/>
</dbReference>
<evidence type="ECO:0000256" key="4">
    <source>
        <dbReference type="ARBA" id="ARBA00023235"/>
    </source>
</evidence>
<comment type="catalytic activity">
    <reaction evidence="1">
        <text>alpha-D-glucose 6-phosphate = beta-D-glucose 6-phosphate</text>
        <dbReference type="Rhea" id="RHEA:16249"/>
        <dbReference type="ChEBI" id="CHEBI:58225"/>
        <dbReference type="ChEBI" id="CHEBI:58247"/>
        <dbReference type="EC" id="5.1.3.15"/>
    </reaction>
</comment>
<dbReference type="InterPro" id="IPR011013">
    <property type="entry name" value="Gal_mutarotase_sf_dom"/>
</dbReference>
<sequence length="273" mass="30070">MKKDTITASGQSSVTVYDFGAHVTSWKNASGKEILYTSPSAKLDGSKAIRGGIPICFPQFGKKGPLRQHGFARNSFWTPDESFGSTEDGPALKYTLRDTGETRQSAWPHSFEAAYFVTLAPDGNSLTVELQVKNTNKNGEEFSFTTALHSYFCCNSQETTLSEYSGLKYEDNIESGVEKTQHGIIEFGKEVDRVYLGTKSTLSLPSANLVIEKVNMPDAVVWNPYIEKTAALSDMPDDDWKKFICIEPGRIGEPAFVKPGETWTCSLTLLSTS</sequence>
<gene>
    <name evidence="8" type="ORF">BWQ96_04258</name>
</gene>
<dbReference type="OrthoDB" id="1659429at2759"/>
<evidence type="ECO:0000256" key="2">
    <source>
        <dbReference type="ARBA" id="ARBA00005866"/>
    </source>
</evidence>
<reference evidence="8 9" key="1">
    <citation type="journal article" date="2018" name="Mol. Biol. Evol.">
        <title>Analysis of the draft genome of the red seaweed Gracilariopsis chorda provides insights into genome size evolution in Rhodophyta.</title>
        <authorList>
            <person name="Lee J."/>
            <person name="Yang E.C."/>
            <person name="Graf L."/>
            <person name="Yang J.H."/>
            <person name="Qiu H."/>
            <person name="Zel Zion U."/>
            <person name="Chan C.X."/>
            <person name="Stephens T.G."/>
            <person name="Weber A.P.M."/>
            <person name="Boo G.H."/>
            <person name="Boo S.M."/>
            <person name="Kim K.M."/>
            <person name="Shin Y."/>
            <person name="Jung M."/>
            <person name="Lee S.J."/>
            <person name="Yim H.S."/>
            <person name="Lee J.H."/>
            <person name="Bhattacharya D."/>
            <person name="Yoon H.S."/>
        </authorList>
    </citation>
    <scope>NUCLEOTIDE SEQUENCE [LARGE SCALE GENOMIC DNA]</scope>
    <source>
        <strain evidence="8 9">SKKU-2015</strain>
        <tissue evidence="8">Whole body</tissue>
    </source>
</reference>
<proteinExistence type="inferred from homology"/>
<dbReference type="GO" id="GO:0005737">
    <property type="term" value="C:cytoplasm"/>
    <property type="evidence" value="ECO:0007669"/>
    <property type="project" value="TreeGrafter"/>
</dbReference>
<organism evidence="8 9">
    <name type="scientific">Gracilariopsis chorda</name>
    <dbReference type="NCBI Taxonomy" id="448386"/>
    <lineage>
        <taxon>Eukaryota</taxon>
        <taxon>Rhodophyta</taxon>
        <taxon>Florideophyceae</taxon>
        <taxon>Rhodymeniophycidae</taxon>
        <taxon>Gracilariales</taxon>
        <taxon>Gracilariaceae</taxon>
        <taxon>Gracilariopsis</taxon>
    </lineage>
</organism>
<dbReference type="EC" id="5.1.3.15" evidence="3 5"/>
<dbReference type="STRING" id="448386.A0A2V3IV49"/>
<keyword evidence="9" id="KW-1185">Reference proteome</keyword>
<evidence type="ECO:0000256" key="6">
    <source>
        <dbReference type="PIRSR" id="PIRSR016020-1"/>
    </source>
</evidence>
<feature type="binding site" evidence="7">
    <location>
        <position position="73"/>
    </location>
    <ligand>
        <name>substrate</name>
    </ligand>
</feature>
<name>A0A2V3IV49_9FLOR</name>
<feature type="active site" evidence="6">
    <location>
        <position position="149"/>
    </location>
</feature>
<dbReference type="AlphaFoldDB" id="A0A2V3IV49"/>
<dbReference type="EMBL" id="NBIV01000047">
    <property type="protein sequence ID" value="PXF46002.1"/>
    <property type="molecule type" value="Genomic_DNA"/>
</dbReference>
<feature type="active site" evidence="6">
    <location>
        <position position="247"/>
    </location>
</feature>
<dbReference type="SUPFAM" id="SSF74650">
    <property type="entry name" value="Galactose mutarotase-like"/>
    <property type="match status" value="1"/>
</dbReference>
<feature type="binding site" evidence="7">
    <location>
        <position position="68"/>
    </location>
    <ligand>
        <name>substrate</name>
    </ligand>
</feature>
<comment type="similarity">
    <text evidence="2 5">Belongs to the glucose-6-phosphate 1-epimerase family.</text>
</comment>
<evidence type="ECO:0000313" key="9">
    <source>
        <dbReference type="Proteomes" id="UP000247409"/>
    </source>
</evidence>
<comment type="caution">
    <text evidence="8">The sequence shown here is derived from an EMBL/GenBank/DDBJ whole genome shotgun (WGS) entry which is preliminary data.</text>
</comment>
<protein>
    <recommendedName>
        <fullName evidence="3 5">glucose-6-phosphate 1-epimerase</fullName>
        <ecNumber evidence="3 5">5.1.3.15</ecNumber>
    </recommendedName>
</protein>
<dbReference type="Pfam" id="PF01263">
    <property type="entry name" value="Aldose_epim"/>
    <property type="match status" value="1"/>
</dbReference>
<dbReference type="Proteomes" id="UP000247409">
    <property type="component" value="Unassembled WGS sequence"/>
</dbReference>
<dbReference type="GO" id="GO:0047938">
    <property type="term" value="F:glucose-6-phosphate 1-epimerase activity"/>
    <property type="evidence" value="ECO:0007669"/>
    <property type="project" value="UniProtKB-UniRule"/>
</dbReference>
<dbReference type="GO" id="GO:0005975">
    <property type="term" value="P:carbohydrate metabolic process"/>
    <property type="evidence" value="ECO:0007669"/>
    <property type="project" value="InterPro"/>
</dbReference>
<evidence type="ECO:0000256" key="7">
    <source>
        <dbReference type="PIRSR" id="PIRSR016020-2"/>
    </source>
</evidence>
<accession>A0A2V3IV49</accession>
<evidence type="ECO:0000256" key="5">
    <source>
        <dbReference type="PIRNR" id="PIRNR016020"/>
    </source>
</evidence>